<comment type="caution">
    <text evidence="2">The sequence shown here is derived from an EMBL/GenBank/DDBJ whole genome shotgun (WGS) entry which is preliminary data.</text>
</comment>
<feature type="chain" id="PRO_5020909790" description="Outer membrane protein assembly factor BamE" evidence="1">
    <location>
        <begin position="21"/>
        <end position="138"/>
    </location>
</feature>
<dbReference type="PROSITE" id="PS51257">
    <property type="entry name" value="PROKAR_LIPOPROTEIN"/>
    <property type="match status" value="1"/>
</dbReference>
<organism evidence="2 3">
    <name type="scientific">Roseicella aquatilis</name>
    <dbReference type="NCBI Taxonomy" id="2527868"/>
    <lineage>
        <taxon>Bacteria</taxon>
        <taxon>Pseudomonadati</taxon>
        <taxon>Pseudomonadota</taxon>
        <taxon>Alphaproteobacteria</taxon>
        <taxon>Acetobacterales</taxon>
        <taxon>Roseomonadaceae</taxon>
        <taxon>Roseicella</taxon>
    </lineage>
</organism>
<dbReference type="AlphaFoldDB" id="A0A4R4D3K2"/>
<name>A0A4R4D3K2_9PROT</name>
<accession>A0A4R4D3K2</accession>
<dbReference type="EMBL" id="SKBM01000033">
    <property type="protein sequence ID" value="TCZ54274.1"/>
    <property type="molecule type" value="Genomic_DNA"/>
</dbReference>
<gene>
    <name evidence="2" type="ORF">EXY23_23490</name>
</gene>
<evidence type="ECO:0008006" key="4">
    <source>
        <dbReference type="Google" id="ProtNLM"/>
    </source>
</evidence>
<dbReference type="OrthoDB" id="7272659at2"/>
<evidence type="ECO:0000256" key="1">
    <source>
        <dbReference type="SAM" id="SignalP"/>
    </source>
</evidence>
<keyword evidence="3" id="KW-1185">Reference proteome</keyword>
<dbReference type="Proteomes" id="UP000295023">
    <property type="component" value="Unassembled WGS sequence"/>
</dbReference>
<sequence length="138" mass="14169">MLRSRSIPTLIALALLGACADTRTPQAFDQRMAGFVGRPEAELVAGLGVPSRTYEADGRRLLQWDFLQPNPGPALYPSIGLGFGSFGFGRGGGSGVGVGTGLGFPVGGAAPPRGCSVIFETRDGTVQSFNRNGPGCVA</sequence>
<proteinExistence type="predicted"/>
<dbReference type="RefSeq" id="WP_132295664.1">
    <property type="nucleotide sequence ID" value="NZ_SKBM01000033.1"/>
</dbReference>
<reference evidence="2 3" key="1">
    <citation type="submission" date="2019-03" db="EMBL/GenBank/DDBJ databases">
        <title>Paracraurococcus aquatilis NE82 genome sequence.</title>
        <authorList>
            <person name="Zhao Y."/>
            <person name="Du Z."/>
        </authorList>
    </citation>
    <scope>NUCLEOTIDE SEQUENCE [LARGE SCALE GENOMIC DNA]</scope>
    <source>
        <strain evidence="2 3">NE82</strain>
    </source>
</reference>
<protein>
    <recommendedName>
        <fullName evidence="4">Outer membrane protein assembly factor BamE</fullName>
    </recommendedName>
</protein>
<evidence type="ECO:0000313" key="3">
    <source>
        <dbReference type="Proteomes" id="UP000295023"/>
    </source>
</evidence>
<keyword evidence="1" id="KW-0732">Signal</keyword>
<feature type="signal peptide" evidence="1">
    <location>
        <begin position="1"/>
        <end position="20"/>
    </location>
</feature>
<evidence type="ECO:0000313" key="2">
    <source>
        <dbReference type="EMBL" id="TCZ54274.1"/>
    </source>
</evidence>